<dbReference type="PIRSF" id="PIRSF016202">
    <property type="entry name" value="PH1107"/>
    <property type="match status" value="1"/>
</dbReference>
<gene>
    <name evidence="4" type="ORF">SAMN04487775_10886</name>
</gene>
<protein>
    <submittedName>
        <fullName evidence="4">Beta-1,4-mannooligosaccharide/beta-1,4-mannosyl-N-acetylglucosamine phosphorylase</fullName>
    </submittedName>
</protein>
<dbReference type="InterPro" id="IPR007184">
    <property type="entry name" value="Mannoside_phosphorylase"/>
</dbReference>
<dbReference type="PANTHER" id="PTHR34106">
    <property type="entry name" value="GLYCOSIDASE"/>
    <property type="match status" value="1"/>
</dbReference>
<evidence type="ECO:0000256" key="3">
    <source>
        <dbReference type="ARBA" id="ARBA00024356"/>
    </source>
</evidence>
<dbReference type="RefSeq" id="WP_074932690.1">
    <property type="nucleotide sequence ID" value="NZ_FORI01000008.1"/>
</dbReference>
<proteinExistence type="inferred from homology"/>
<dbReference type="AlphaFoldDB" id="A0A1I3M6Y4"/>
<sequence length="339" mass="38407">MAKIISGGNLPNIPWQDKPKDCWLPVWRYDANPVIGRNPFPGMARIFNSAVIPWEGKFKGVFRSEDPTGNPFLYLGDSEDGIHWEFQREKIHMHDPDGTPHDPYYAYDPRCVKVDDTYYIMWCGDFDGAAIGVACTKDFKDFTRLENPFLPFNRNAVLFPKKIDGKFAMLSRPSDSGHTPFGDILLSYSPDMKYWGEHRLVMQKGGGAWWQGLKIGAGPAPIETDEGWLLFFHGVVHTCNGYVYSFSAAILDHDKPSIVKYRCQNYMLTPELPYETTGFVDNVCFPVAALTDQETGRIAIYYGCADTVVGLCFTTVDEAVKYVKEHSVLNDMDKDEGRF</sequence>
<dbReference type="Pfam" id="PF04041">
    <property type="entry name" value="Glyco_hydro_130"/>
    <property type="match status" value="1"/>
</dbReference>
<evidence type="ECO:0000256" key="1">
    <source>
        <dbReference type="ARBA" id="ARBA00022676"/>
    </source>
</evidence>
<dbReference type="Gene3D" id="2.115.10.20">
    <property type="entry name" value="Glycosyl hydrolase domain, family 43"/>
    <property type="match status" value="1"/>
</dbReference>
<reference evidence="5" key="1">
    <citation type="submission" date="2016-10" db="EMBL/GenBank/DDBJ databases">
        <authorList>
            <person name="Varghese N."/>
            <person name="Submissions S."/>
        </authorList>
    </citation>
    <scope>NUCLEOTIDE SEQUENCE [LARGE SCALE GENOMIC DNA]</scope>
    <source>
        <strain evidence="5">XBD1002</strain>
    </source>
</reference>
<evidence type="ECO:0000313" key="5">
    <source>
        <dbReference type="Proteomes" id="UP000182737"/>
    </source>
</evidence>
<comment type="similarity">
    <text evidence="3">Belongs to the glycosyl hydrolase 130 family.</text>
</comment>
<name>A0A1I3M6Y4_9SPIR</name>
<dbReference type="PANTHER" id="PTHR34106:SF1">
    <property type="entry name" value="1,4-BETA-MANNOSYL-N-ACETYLGLUCOSAMINE PHOSPHORYLASE"/>
    <property type="match status" value="1"/>
</dbReference>
<dbReference type="CDD" id="cd08993">
    <property type="entry name" value="GH130"/>
    <property type="match status" value="1"/>
</dbReference>
<keyword evidence="2" id="KW-0808">Transferase</keyword>
<dbReference type="Proteomes" id="UP000182737">
    <property type="component" value="Unassembled WGS sequence"/>
</dbReference>
<organism evidence="4 5">
    <name type="scientific">Treponema bryantii</name>
    <dbReference type="NCBI Taxonomy" id="163"/>
    <lineage>
        <taxon>Bacteria</taxon>
        <taxon>Pseudomonadati</taxon>
        <taxon>Spirochaetota</taxon>
        <taxon>Spirochaetia</taxon>
        <taxon>Spirochaetales</taxon>
        <taxon>Treponemataceae</taxon>
        <taxon>Treponema</taxon>
    </lineage>
</organism>
<accession>A0A1I3M6Y4</accession>
<dbReference type="GO" id="GO:0016757">
    <property type="term" value="F:glycosyltransferase activity"/>
    <property type="evidence" value="ECO:0007669"/>
    <property type="project" value="UniProtKB-KW"/>
</dbReference>
<evidence type="ECO:0000256" key="2">
    <source>
        <dbReference type="ARBA" id="ARBA00022679"/>
    </source>
</evidence>
<dbReference type="OrthoDB" id="9759709at2"/>
<evidence type="ECO:0000313" key="4">
    <source>
        <dbReference type="EMBL" id="SFI92697.1"/>
    </source>
</evidence>
<dbReference type="InterPro" id="IPR023296">
    <property type="entry name" value="Glyco_hydro_beta-prop_sf"/>
</dbReference>
<dbReference type="EMBL" id="FORI01000008">
    <property type="protein sequence ID" value="SFI92697.1"/>
    <property type="molecule type" value="Genomic_DNA"/>
</dbReference>
<keyword evidence="1" id="KW-0328">Glycosyltransferase</keyword>
<keyword evidence="5" id="KW-1185">Reference proteome</keyword>
<dbReference type="SUPFAM" id="SSF75005">
    <property type="entry name" value="Arabinanase/levansucrase/invertase"/>
    <property type="match status" value="1"/>
</dbReference>